<sequence>MNINPKKQDGVSLLITLIILLVISMIGVSAVRMSSQDLMIASNEQQQMLVNQASESSGREAVNFYNLFQWLEEGTIPASRTHTLESGEIKTTIALTQGIDYPCLGQSGEAMSLGVGVNKCRAYRFQVKSRLQGTGAIAERDKSEGKELPSLQ</sequence>
<reference evidence="3" key="1">
    <citation type="submission" date="2020-01" db="EMBL/GenBank/DDBJ databases">
        <authorList>
            <person name="Meier V. D."/>
            <person name="Meier V D."/>
        </authorList>
    </citation>
    <scope>NUCLEOTIDE SEQUENCE</scope>
    <source>
        <strain evidence="3">HLG_WM_MAG_07</strain>
    </source>
</reference>
<keyword evidence="1" id="KW-1133">Transmembrane helix</keyword>
<dbReference type="InterPro" id="IPR025746">
    <property type="entry name" value="PilX_N_dom"/>
</dbReference>
<protein>
    <recommendedName>
        <fullName evidence="2">Type 4 fimbrial biogenesis protein PilX N-terminal domain-containing protein</fullName>
    </recommendedName>
</protein>
<evidence type="ECO:0000313" key="3">
    <source>
        <dbReference type="EMBL" id="CAA6813621.1"/>
    </source>
</evidence>
<evidence type="ECO:0000256" key="1">
    <source>
        <dbReference type="SAM" id="Phobius"/>
    </source>
</evidence>
<feature type="transmembrane region" description="Helical" evidence="1">
    <location>
        <begin position="12"/>
        <end position="31"/>
    </location>
</feature>
<evidence type="ECO:0000259" key="2">
    <source>
        <dbReference type="Pfam" id="PF14341"/>
    </source>
</evidence>
<dbReference type="AlphaFoldDB" id="A0A6S6TE34"/>
<accession>A0A6S6TE34</accession>
<dbReference type="EMBL" id="CACVAY010000062">
    <property type="protein sequence ID" value="CAA6813621.1"/>
    <property type="molecule type" value="Genomic_DNA"/>
</dbReference>
<keyword evidence="1" id="KW-0812">Transmembrane</keyword>
<proteinExistence type="predicted"/>
<name>A0A6S6TE34_9GAMM</name>
<keyword evidence="1" id="KW-0472">Membrane</keyword>
<dbReference type="Pfam" id="PF14341">
    <property type="entry name" value="PilX_N"/>
    <property type="match status" value="1"/>
</dbReference>
<feature type="domain" description="Type 4 fimbrial biogenesis protein PilX N-terminal" evidence="2">
    <location>
        <begin position="10"/>
        <end position="47"/>
    </location>
</feature>
<gene>
    <name evidence="3" type="ORF">HELGO_WM15086</name>
</gene>
<organism evidence="3">
    <name type="scientific">uncultured Thiotrichaceae bacterium</name>
    <dbReference type="NCBI Taxonomy" id="298394"/>
    <lineage>
        <taxon>Bacteria</taxon>
        <taxon>Pseudomonadati</taxon>
        <taxon>Pseudomonadota</taxon>
        <taxon>Gammaproteobacteria</taxon>
        <taxon>Thiotrichales</taxon>
        <taxon>Thiotrichaceae</taxon>
        <taxon>environmental samples</taxon>
    </lineage>
</organism>